<dbReference type="InterPro" id="IPR036390">
    <property type="entry name" value="WH_DNA-bd_sf"/>
</dbReference>
<feature type="domain" description="HTH arsR-type" evidence="1">
    <location>
        <begin position="17"/>
        <end position="94"/>
    </location>
</feature>
<dbReference type="Proteomes" id="UP000200980">
    <property type="component" value="Unassembled WGS sequence"/>
</dbReference>
<comment type="caution">
    <text evidence="2">The sequence shown here is derived from an EMBL/GenBank/DDBJ whole genome shotgun (WGS) entry which is preliminary data.</text>
</comment>
<dbReference type="InterPro" id="IPR011991">
    <property type="entry name" value="ArsR-like_HTH"/>
</dbReference>
<dbReference type="Gene3D" id="1.10.10.10">
    <property type="entry name" value="Winged helix-like DNA-binding domain superfamily/Winged helix DNA-binding domain"/>
    <property type="match status" value="1"/>
</dbReference>
<dbReference type="Pfam" id="PF12840">
    <property type="entry name" value="HTH_20"/>
    <property type="match status" value="1"/>
</dbReference>
<name>A0A1S8GQ74_9PROT</name>
<dbReference type="InterPro" id="IPR036388">
    <property type="entry name" value="WH-like_DNA-bd_sf"/>
</dbReference>
<dbReference type="PRINTS" id="PR00778">
    <property type="entry name" value="HTHARSR"/>
</dbReference>
<dbReference type="EMBL" id="JATM01000002">
    <property type="protein sequence ID" value="OOL18870.1"/>
    <property type="molecule type" value="Genomic_DNA"/>
</dbReference>
<dbReference type="GO" id="GO:0003700">
    <property type="term" value="F:DNA-binding transcription factor activity"/>
    <property type="evidence" value="ECO:0007669"/>
    <property type="project" value="InterPro"/>
</dbReference>
<dbReference type="SMART" id="SM00418">
    <property type="entry name" value="HTH_ARSR"/>
    <property type="match status" value="1"/>
</dbReference>
<evidence type="ECO:0000259" key="1">
    <source>
        <dbReference type="SMART" id="SM00418"/>
    </source>
</evidence>
<sequence length="108" mass="12025">MAALYHHPAPEDITLLPLLRAVADPVRLGIICHLHSLGEANCTTLLRGRPKSSMSHHFQVLREAGILHTRVEGVQHHNTLRLDVLEERFPGLMTSILRECPTSLPENG</sequence>
<dbReference type="RefSeq" id="WP_077396065.1">
    <property type="nucleotide sequence ID" value="NZ_JATM01000002.1"/>
</dbReference>
<protein>
    <submittedName>
        <fullName evidence="2">ArsR family transcriptional regulator</fullName>
    </submittedName>
</protein>
<proteinExistence type="predicted"/>
<dbReference type="SUPFAM" id="SSF46785">
    <property type="entry name" value="Winged helix' DNA-binding domain"/>
    <property type="match status" value="1"/>
</dbReference>
<evidence type="ECO:0000313" key="3">
    <source>
        <dbReference type="Proteomes" id="UP000200980"/>
    </source>
</evidence>
<accession>A0A1S8GQ74</accession>
<keyword evidence="3" id="KW-1185">Reference proteome</keyword>
<reference evidence="2 3" key="1">
    <citation type="journal article" date="2016" name="PLoS ONE">
        <title>Whole-Genome Sequence Analysis of Bombella intestini LMG 28161T, a Novel Acetic Acid Bacterium Isolated from the Crop of a Red-Tailed Bumble Bee, Bombus lapidarius.</title>
        <authorList>
            <person name="Li L."/>
            <person name="Illeghems K."/>
            <person name="Van Kerrebroeck S."/>
            <person name="Borremans W."/>
            <person name="Cleenwerck I."/>
            <person name="Smagghe G."/>
            <person name="De Vuyst L."/>
            <person name="Vandamme P."/>
        </authorList>
    </citation>
    <scope>NUCLEOTIDE SEQUENCE [LARGE SCALE GENOMIC DNA]</scope>
    <source>
        <strain evidence="2 3">R-52487</strain>
    </source>
</reference>
<organism evidence="2 3">
    <name type="scientific">Bombella intestini</name>
    <dbReference type="NCBI Taxonomy" id="1539051"/>
    <lineage>
        <taxon>Bacteria</taxon>
        <taxon>Pseudomonadati</taxon>
        <taxon>Pseudomonadota</taxon>
        <taxon>Alphaproteobacteria</taxon>
        <taxon>Acetobacterales</taxon>
        <taxon>Acetobacteraceae</taxon>
        <taxon>Bombella</taxon>
    </lineage>
</organism>
<dbReference type="STRING" id="1539051.AL01_03775"/>
<evidence type="ECO:0000313" key="2">
    <source>
        <dbReference type="EMBL" id="OOL18870.1"/>
    </source>
</evidence>
<dbReference type="OrthoDB" id="7192471at2"/>
<dbReference type="InterPro" id="IPR001845">
    <property type="entry name" value="HTH_ArsR_DNA-bd_dom"/>
</dbReference>
<dbReference type="AlphaFoldDB" id="A0A1S8GQ74"/>
<dbReference type="CDD" id="cd00090">
    <property type="entry name" value="HTH_ARSR"/>
    <property type="match status" value="1"/>
</dbReference>
<gene>
    <name evidence="2" type="ORF">AL01_03775</name>
</gene>